<dbReference type="Proteomes" id="UP000255517">
    <property type="component" value="Unassembled WGS sequence"/>
</dbReference>
<dbReference type="Pfam" id="PF25816">
    <property type="entry name" value="RamC_N"/>
    <property type="match status" value="1"/>
</dbReference>
<sequence>MDIMDFRYLDYMHDISDFFTKIQKAEEPFVLPEYDIDKWDTYISFDYHWMIKLIKNEEMIDQGWKIHVSSNLNEAQDILNEVSKVCYKKNLSFKYVKDRFELKLKNTKYADRSSSGKFITVYPCTEELFIEALESIHEATKKFERGPYILTDKRWRDGNVYFRYGGFKAISKDDDKSKLYIYDERGNLIEDDRSPYYKIPNFIKEPKYIVDIEKDYIIDDSLLTNLNKYNITEAIHFSNGGGLYKALEICDEKKVILKEGRHGAGLDRNDVDAFNRIHNEYNYLNILRDIEGIVNPIEVFDEWESAFLVEEFVDGIPLTDWLTNNYPFVANADENEAFVENIMRICNKIKSIIYSVHSKGVGFGDLQPSNVLLKRDNSVVLIDLEAARALNCKGIVSIGTPGFLDTSVKNIEESDYISLISIILYCFLPIGSVNAIEKSNIGKQISYIESQYGKNASEYIINVIEEISLKCSALTFYKKRIFHRNSYKLGMENIRNNIKRIVDTMVNNIDLNSDRIFKGDIRQFEYELGMHNVLTGAYGCIYALSKYMDVRSVFEKWIMDNSDFSSFDDCGLFTGKSGIALVLYSLGYNEEAINVLKEVEEQVCRYIKNDDISMISGLSGIGYSFLRMYKKTRNEKYLRLSKDIIDSLLKKFHEKKYKGTLNEDFSPIGLITGWTGLSYLLLELYEIEKTPEIIDFAKLCIEEDLSKCKQDNNNGLYVDFDNILSPYLLGGSAGIGICIQKFKNLGCFDYDIQLSEIEKIAETKSFYNIGLFRGAAGILQLIANMKGKDRELYLSRFIDMLNIYLIERDDDIWVPGEFCYKLSEDVFSGRAGLLLVLHDVLTEERDSWLQLI</sequence>
<feature type="domain" description="Protein kinase" evidence="1">
    <location>
        <begin position="229"/>
        <end position="482"/>
    </location>
</feature>
<dbReference type="AlphaFoldDB" id="A0A379C5A9"/>
<evidence type="ECO:0000313" key="2">
    <source>
        <dbReference type="EMBL" id="SUB56915.1"/>
    </source>
</evidence>
<accession>A0A379C5A9</accession>
<dbReference type="InterPro" id="IPR053524">
    <property type="entry name" value="Aerial_hyphae_peptide-synth"/>
</dbReference>
<keyword evidence="2" id="KW-0808">Transferase</keyword>
<dbReference type="NCBIfam" id="NF038151">
    <property type="entry name" value="lanthi_synth_III"/>
    <property type="match status" value="1"/>
</dbReference>
<dbReference type="InterPro" id="IPR057929">
    <property type="entry name" value="RamC_N"/>
</dbReference>
<dbReference type="PROSITE" id="PS50011">
    <property type="entry name" value="PROTEIN_KINASE_DOM"/>
    <property type="match status" value="1"/>
</dbReference>
<dbReference type="InterPro" id="IPR011009">
    <property type="entry name" value="Kinase-like_dom_sf"/>
</dbReference>
<dbReference type="InterPro" id="IPR007822">
    <property type="entry name" value="LANC-like"/>
</dbReference>
<dbReference type="InterPro" id="IPR000719">
    <property type="entry name" value="Prot_kinase_dom"/>
</dbReference>
<dbReference type="CDD" id="cd04791">
    <property type="entry name" value="LanC_SerThrkinase"/>
    <property type="match status" value="1"/>
</dbReference>
<dbReference type="SMART" id="SM01260">
    <property type="entry name" value="LANC_like"/>
    <property type="match status" value="1"/>
</dbReference>
<dbReference type="SUPFAM" id="SSF56112">
    <property type="entry name" value="Protein kinase-like (PK-like)"/>
    <property type="match status" value="1"/>
</dbReference>
<keyword evidence="2" id="KW-0418">Kinase</keyword>
<dbReference type="GO" id="GO:0005524">
    <property type="term" value="F:ATP binding"/>
    <property type="evidence" value="ECO:0007669"/>
    <property type="project" value="InterPro"/>
</dbReference>
<dbReference type="GO" id="GO:0031179">
    <property type="term" value="P:peptide modification"/>
    <property type="evidence" value="ECO:0007669"/>
    <property type="project" value="InterPro"/>
</dbReference>
<name>A0A379C5A9_9FIRM</name>
<evidence type="ECO:0000313" key="3">
    <source>
        <dbReference type="Proteomes" id="UP000255517"/>
    </source>
</evidence>
<reference evidence="2 3" key="1">
    <citation type="submission" date="2018-06" db="EMBL/GenBank/DDBJ databases">
        <authorList>
            <consortium name="Pathogen Informatics"/>
            <person name="Doyle S."/>
        </authorList>
    </citation>
    <scope>NUCLEOTIDE SEQUENCE [LARGE SCALE GENOMIC DNA]</scope>
    <source>
        <strain evidence="2 3">NCTC13149</strain>
    </source>
</reference>
<dbReference type="Gene3D" id="1.50.10.20">
    <property type="match status" value="1"/>
</dbReference>
<dbReference type="OrthoDB" id="9148343at2"/>
<dbReference type="PANTHER" id="PTHR24347">
    <property type="entry name" value="SERINE/THREONINE-PROTEIN KINASE"/>
    <property type="match status" value="1"/>
</dbReference>
<proteinExistence type="predicted"/>
<gene>
    <name evidence="2" type="ORF">NCTC13149_00728</name>
</gene>
<organism evidence="2 3">
    <name type="scientific">Peptoniphilus lacrimalis</name>
    <dbReference type="NCBI Taxonomy" id="33031"/>
    <lineage>
        <taxon>Bacteria</taxon>
        <taxon>Bacillati</taxon>
        <taxon>Bacillota</taxon>
        <taxon>Tissierellia</taxon>
        <taxon>Tissierellales</taxon>
        <taxon>Peptoniphilaceae</taxon>
        <taxon>Peptoniphilus</taxon>
    </lineage>
</organism>
<dbReference type="InterPro" id="IPR058053">
    <property type="entry name" value="RamC_C"/>
</dbReference>
<dbReference type="EMBL" id="UGSZ01000001">
    <property type="protein sequence ID" value="SUB56915.1"/>
    <property type="molecule type" value="Genomic_DNA"/>
</dbReference>
<dbReference type="GO" id="GO:0004672">
    <property type="term" value="F:protein kinase activity"/>
    <property type="evidence" value="ECO:0007669"/>
    <property type="project" value="InterPro"/>
</dbReference>
<protein>
    <submittedName>
        <fullName evidence="2">Serine/threonine-protein kinase</fullName>
    </submittedName>
</protein>
<dbReference type="Gene3D" id="1.10.510.10">
    <property type="entry name" value="Transferase(Phosphotransferase) domain 1"/>
    <property type="match status" value="1"/>
</dbReference>
<dbReference type="Pfam" id="PF00069">
    <property type="entry name" value="Pkinase"/>
    <property type="match status" value="1"/>
</dbReference>
<dbReference type="SMART" id="SM00220">
    <property type="entry name" value="S_TKc"/>
    <property type="match status" value="1"/>
</dbReference>
<dbReference type="Pfam" id="PF05147">
    <property type="entry name" value="LANC_like"/>
    <property type="match status" value="1"/>
</dbReference>
<dbReference type="SUPFAM" id="SSF158745">
    <property type="entry name" value="LanC-like"/>
    <property type="match status" value="1"/>
</dbReference>
<evidence type="ECO:0000259" key="1">
    <source>
        <dbReference type="PROSITE" id="PS50011"/>
    </source>
</evidence>
<dbReference type="PRINTS" id="PR01950">
    <property type="entry name" value="LANCSUPER"/>
</dbReference>
<dbReference type="STRING" id="1122949.GCA_000378725_01726"/>